<reference evidence="1" key="1">
    <citation type="submission" date="2019-04" db="EMBL/GenBank/DDBJ databases">
        <title>Microbes associate with the intestines of laboratory mice.</title>
        <authorList>
            <person name="Navarre W."/>
            <person name="Wong E."/>
            <person name="Huang K.C."/>
            <person name="Tropini C."/>
            <person name="Ng K."/>
            <person name="Yu B."/>
        </authorList>
    </citation>
    <scope>NUCLEOTIDE SEQUENCE</scope>
    <source>
        <strain evidence="1">NM86_A22</strain>
    </source>
</reference>
<sequence length="488" mass="52664">MEITPGNIMLIVAILLFFSVLVGKAGSKYGMPALLAFLGIGMVAGVDGFGLQFDSAVQAEFIGMISLCIILFSGGLDTDFKKIKPVLAPGLVLATLGVLVTTVLTGVFIHEMMRVLLPEFAFGWAESLLLAAIMSSTDSASVFSILNSSGVGLKQRLKPTLELESGSNDPMAYLLVILLISVIESGEALTGKLFFDSALTLVMQLGVGVAAGFAIGYATVKIVNAINSSNEFLYPVMVIACCFFAFTLTGLCGGNSYLAVYVAGLVVGNSKLALKRTIATFFGGFTWLVQIIMFLTLGLLVNPHELLVIIVPGVLLGVLMILIARPVAVFLCMAPFRQFSFKAKAYVSWVGLRGAVPIIFATYALMSPQVVHARFMFNIVFFITILSLLIQGTTVNTMAKWLGLDEVVDKKIFNVELPEEIDAVMHEQTITASDLADEMFLSEMTIPEQTLVIFIKRGDKYIVPKGNTRIYIGDKLLLISDKEKLAKA</sequence>
<proteinExistence type="predicted"/>
<gene>
    <name evidence="1" type="ORF">E5990_08795</name>
</gene>
<keyword evidence="2" id="KW-1185">Reference proteome</keyword>
<accession>A0AC61S4A7</accession>
<evidence type="ECO:0000313" key="1">
    <source>
        <dbReference type="EMBL" id="THG45595.1"/>
    </source>
</evidence>
<dbReference type="EMBL" id="SSTG01000126">
    <property type="protein sequence ID" value="THG45595.1"/>
    <property type="molecule type" value="Genomic_DNA"/>
</dbReference>
<name>A0AC61S4A7_9BACT</name>
<evidence type="ECO:0000313" key="2">
    <source>
        <dbReference type="Proteomes" id="UP000305401"/>
    </source>
</evidence>
<organism evidence="1 2">
    <name type="scientific">Muribaculum caecicola</name>
    <dbReference type="NCBI Taxonomy" id="3038144"/>
    <lineage>
        <taxon>Bacteria</taxon>
        <taxon>Pseudomonadati</taxon>
        <taxon>Bacteroidota</taxon>
        <taxon>Bacteroidia</taxon>
        <taxon>Bacteroidales</taxon>
        <taxon>Muribaculaceae</taxon>
        <taxon>Muribaculum</taxon>
    </lineage>
</organism>
<dbReference type="Proteomes" id="UP000305401">
    <property type="component" value="Unassembled WGS sequence"/>
</dbReference>
<protein>
    <submittedName>
        <fullName evidence="1">Potassium/proton antiporter</fullName>
    </submittedName>
</protein>
<comment type="caution">
    <text evidence="1">The sequence shown here is derived from an EMBL/GenBank/DDBJ whole genome shotgun (WGS) entry which is preliminary data.</text>
</comment>